<feature type="repeat" description="TPR" evidence="3">
    <location>
        <begin position="253"/>
        <end position="286"/>
    </location>
</feature>
<dbReference type="KEGG" id="mif:Metin_1137"/>
<dbReference type="SUPFAM" id="SSF48452">
    <property type="entry name" value="TPR-like"/>
    <property type="match status" value="1"/>
</dbReference>
<dbReference type="RefSeq" id="WP_013100536.1">
    <property type="nucleotide sequence ID" value="NC_014122.1"/>
</dbReference>
<dbReference type="eggNOG" id="arCOG03038">
    <property type="taxonomic scope" value="Archaea"/>
</dbReference>
<gene>
    <name evidence="4" type="ordered locus">Metin_1137</name>
</gene>
<dbReference type="AlphaFoldDB" id="D5VT88"/>
<evidence type="ECO:0000256" key="3">
    <source>
        <dbReference type="PROSITE-ProRule" id="PRU00339"/>
    </source>
</evidence>
<dbReference type="Pfam" id="PF13181">
    <property type="entry name" value="TPR_8"/>
    <property type="match status" value="2"/>
</dbReference>
<keyword evidence="1" id="KW-0677">Repeat</keyword>
<accession>D5VT88</accession>
<name>D5VT88_METIM</name>
<dbReference type="SMART" id="SM00028">
    <property type="entry name" value="TPR"/>
    <property type="match status" value="9"/>
</dbReference>
<dbReference type="InterPro" id="IPR011990">
    <property type="entry name" value="TPR-like_helical_dom_sf"/>
</dbReference>
<feature type="repeat" description="TPR" evidence="3">
    <location>
        <begin position="82"/>
        <end position="115"/>
    </location>
</feature>
<dbReference type="EMBL" id="CP002009">
    <property type="protein sequence ID" value="ADG13791.1"/>
    <property type="molecule type" value="Genomic_DNA"/>
</dbReference>
<dbReference type="Pfam" id="PF12895">
    <property type="entry name" value="ANAPC3"/>
    <property type="match status" value="1"/>
</dbReference>
<dbReference type="Pfam" id="PF13432">
    <property type="entry name" value="TPR_16"/>
    <property type="match status" value="1"/>
</dbReference>
<dbReference type="InterPro" id="IPR051685">
    <property type="entry name" value="Ycf3/AcsC/BcsC/TPR_MFPF"/>
</dbReference>
<dbReference type="Proteomes" id="UP000002061">
    <property type="component" value="Chromosome"/>
</dbReference>
<dbReference type="InterPro" id="IPR019734">
    <property type="entry name" value="TPR_rpt"/>
</dbReference>
<dbReference type="PROSITE" id="PS50005">
    <property type="entry name" value="TPR"/>
    <property type="match status" value="3"/>
</dbReference>
<sequence length="326" mass="37794">METPETPRVKVLEAVSYALRAYRAMFEGNLYKALYYCDESLRLQSDFLIPLFLKGLILTSLGKVDEAIEVFNTLVRLGDKNPITYLFLGQLYGIKGSCSDALKNYKKALNIEDNFPSAQFLKLLCLESLGKYEELLEEYDKVLRVAPNLKILYVKKADILRKLGKYYEALECINKALEKDPNDINALYLKGVLLKRMNKFEEAYQVFKKLIDELNVKWLDALRHLASICLTIGEFKEAIKYAEEGLKIAGEDPTFLYYIGKAYERLKEYERAKEYLNRCIEKKPSYVKALLSLAKIHEEEGNYEKAADLYVKSQLYMDKHVKRDLD</sequence>
<keyword evidence="5" id="KW-1185">Reference proteome</keyword>
<reference evidence="4" key="1">
    <citation type="submission" date="2010-04" db="EMBL/GenBank/DDBJ databases">
        <title>Complete sequence of Methanocaldococcus infernus ME.</title>
        <authorList>
            <consortium name="US DOE Joint Genome Institute"/>
            <person name="Lucas S."/>
            <person name="Copeland A."/>
            <person name="Lapidus A."/>
            <person name="Cheng J.-F."/>
            <person name="Bruce D."/>
            <person name="Goodwin L."/>
            <person name="Pitluck S."/>
            <person name="Munk A.C."/>
            <person name="Detter J.C."/>
            <person name="Han C."/>
            <person name="Tapia R."/>
            <person name="Land M."/>
            <person name="Hauser L."/>
            <person name="Kyrpides N."/>
            <person name="Mikhailova N."/>
            <person name="Sieprawska-Lupa M."/>
            <person name="Whitman W.B."/>
            <person name="Woyke T."/>
        </authorList>
    </citation>
    <scope>NUCLEOTIDE SEQUENCE [LARGE SCALE GENOMIC DNA]</scope>
    <source>
        <strain evidence="4">ME</strain>
    </source>
</reference>
<dbReference type="PANTHER" id="PTHR44943">
    <property type="entry name" value="CELLULOSE SYNTHASE OPERON PROTEIN C"/>
    <property type="match status" value="1"/>
</dbReference>
<keyword evidence="2 3" id="KW-0802">TPR repeat</keyword>
<dbReference type="PANTHER" id="PTHR44943:SF8">
    <property type="entry name" value="TPR REPEAT-CONTAINING PROTEIN MJ0263"/>
    <property type="match status" value="1"/>
</dbReference>
<evidence type="ECO:0000256" key="1">
    <source>
        <dbReference type="ARBA" id="ARBA00022737"/>
    </source>
</evidence>
<dbReference type="HOGENOM" id="CLU_003728_2_5_2"/>
<dbReference type="SUPFAM" id="SSF48439">
    <property type="entry name" value="Protein prenylyltransferase"/>
    <property type="match status" value="1"/>
</dbReference>
<proteinExistence type="predicted"/>
<protein>
    <submittedName>
        <fullName evidence="4">Tetratricopeptide TPR_2 repeat protein</fullName>
    </submittedName>
</protein>
<dbReference type="Gene3D" id="1.25.40.10">
    <property type="entry name" value="Tetratricopeptide repeat domain"/>
    <property type="match status" value="3"/>
</dbReference>
<feature type="repeat" description="TPR" evidence="3">
    <location>
        <begin position="150"/>
        <end position="183"/>
    </location>
</feature>
<evidence type="ECO:0000256" key="2">
    <source>
        <dbReference type="ARBA" id="ARBA00022803"/>
    </source>
</evidence>
<organism evidence="4 5">
    <name type="scientific">Methanocaldococcus infernus (strain DSM 11812 / JCM 15783 / ME)</name>
    <dbReference type="NCBI Taxonomy" id="573063"/>
    <lineage>
        <taxon>Archaea</taxon>
        <taxon>Methanobacteriati</taxon>
        <taxon>Methanobacteriota</taxon>
        <taxon>Methanomada group</taxon>
        <taxon>Methanococci</taxon>
        <taxon>Methanococcales</taxon>
        <taxon>Methanocaldococcaceae</taxon>
        <taxon>Methanocaldococcus</taxon>
    </lineage>
</organism>
<dbReference type="GeneID" id="9132154"/>
<dbReference type="STRING" id="573063.Metin_1137"/>
<evidence type="ECO:0000313" key="4">
    <source>
        <dbReference type="EMBL" id="ADG13791.1"/>
    </source>
</evidence>
<evidence type="ECO:0000313" key="5">
    <source>
        <dbReference type="Proteomes" id="UP000002061"/>
    </source>
</evidence>